<evidence type="ECO:0000256" key="1">
    <source>
        <dbReference type="SAM" id="MobiDB-lite"/>
    </source>
</evidence>
<feature type="compositionally biased region" description="Basic and acidic residues" evidence="1">
    <location>
        <begin position="71"/>
        <end position="98"/>
    </location>
</feature>
<keyword evidence="4" id="KW-1185">Reference proteome</keyword>
<accession>A0A0N4VQV0</accession>
<evidence type="ECO:0000256" key="2">
    <source>
        <dbReference type="SAM" id="SignalP"/>
    </source>
</evidence>
<evidence type="ECO:0000313" key="3">
    <source>
        <dbReference type="EMBL" id="VDD97795.1"/>
    </source>
</evidence>
<reference evidence="3 4" key="2">
    <citation type="submission" date="2018-10" db="EMBL/GenBank/DDBJ databases">
        <authorList>
            <consortium name="Pathogen Informatics"/>
        </authorList>
    </citation>
    <scope>NUCLEOTIDE SEQUENCE [LARGE SCALE GENOMIC DNA]</scope>
</reference>
<dbReference type="AlphaFoldDB" id="A0A0N4VQV0"/>
<reference evidence="5" key="1">
    <citation type="submission" date="2017-02" db="UniProtKB">
        <authorList>
            <consortium name="WormBaseParasite"/>
        </authorList>
    </citation>
    <scope>IDENTIFICATION</scope>
</reference>
<dbReference type="Proteomes" id="UP000274131">
    <property type="component" value="Unassembled WGS sequence"/>
</dbReference>
<keyword evidence="2" id="KW-0732">Signal</keyword>
<evidence type="ECO:0000313" key="4">
    <source>
        <dbReference type="Proteomes" id="UP000274131"/>
    </source>
</evidence>
<evidence type="ECO:0000313" key="5">
    <source>
        <dbReference type="WBParaSite" id="EVEC_0001340701-mRNA-1"/>
    </source>
</evidence>
<protein>
    <submittedName>
        <fullName evidence="5">Cylicin_N domain-containing protein</fullName>
    </submittedName>
</protein>
<dbReference type="WBParaSite" id="EVEC_0001340701-mRNA-1">
    <property type="protein sequence ID" value="EVEC_0001340701-mRNA-1"/>
    <property type="gene ID" value="EVEC_0001340701"/>
</dbReference>
<feature type="chain" id="PRO_5043123146" evidence="2">
    <location>
        <begin position="22"/>
        <end position="210"/>
    </location>
</feature>
<feature type="compositionally biased region" description="Basic and acidic residues" evidence="1">
    <location>
        <begin position="27"/>
        <end position="39"/>
    </location>
</feature>
<sequence>MIAIHKVFIIVVFLFIVVSSAREKEVSVERHTEKVKSEKPQLVSSENTDNSEEFETSTYFERKTSKSHAPKRSDKVSVLKSEKSDETPSKSERRKSDNTVRTVSKTTSKNTEVKKRKIDEDDDLNSQKSNERGDKSDLNSRESSEKKDKDKKVRLTLPERKSKESSDTRLQSKKGNKKGNDEDDDLGDSAAVLSTSATVLWLFLLHFTFY</sequence>
<organism evidence="5">
    <name type="scientific">Enterobius vermicularis</name>
    <name type="common">Human pinworm</name>
    <dbReference type="NCBI Taxonomy" id="51028"/>
    <lineage>
        <taxon>Eukaryota</taxon>
        <taxon>Metazoa</taxon>
        <taxon>Ecdysozoa</taxon>
        <taxon>Nematoda</taxon>
        <taxon>Chromadorea</taxon>
        <taxon>Rhabditida</taxon>
        <taxon>Spirurina</taxon>
        <taxon>Oxyuridomorpha</taxon>
        <taxon>Oxyuroidea</taxon>
        <taxon>Oxyuridae</taxon>
        <taxon>Enterobius</taxon>
    </lineage>
</organism>
<name>A0A0N4VQV0_ENTVE</name>
<proteinExistence type="predicted"/>
<dbReference type="EMBL" id="UXUI01015158">
    <property type="protein sequence ID" value="VDD97795.1"/>
    <property type="molecule type" value="Genomic_DNA"/>
</dbReference>
<gene>
    <name evidence="3" type="ORF">EVEC_LOCUS12546</name>
</gene>
<feature type="compositionally biased region" description="Polar residues" evidence="1">
    <location>
        <begin position="99"/>
        <end position="110"/>
    </location>
</feature>
<feature type="compositionally biased region" description="Basic and acidic residues" evidence="1">
    <location>
        <begin position="129"/>
        <end position="167"/>
    </location>
</feature>
<feature type="region of interest" description="Disordered" evidence="1">
    <location>
        <begin position="27"/>
        <end position="188"/>
    </location>
</feature>
<feature type="signal peptide" evidence="2">
    <location>
        <begin position="1"/>
        <end position="21"/>
    </location>
</feature>